<accession>A0A923S5N8</accession>
<protein>
    <submittedName>
        <fullName evidence="1">Uncharacterized protein</fullName>
    </submittedName>
</protein>
<dbReference type="EMBL" id="JACOQI010000001">
    <property type="protein sequence ID" value="MBC5768770.1"/>
    <property type="molecule type" value="Genomic_DNA"/>
</dbReference>
<dbReference type="RefSeq" id="WP_187013185.1">
    <property type="nucleotide sequence ID" value="NZ_JACOQI010000001.1"/>
</dbReference>
<comment type="caution">
    <text evidence="1">The sequence shown here is derived from an EMBL/GenBank/DDBJ whole genome shotgun (WGS) entry which is preliminary data.</text>
</comment>
<dbReference type="Proteomes" id="UP000620327">
    <property type="component" value="Unassembled WGS sequence"/>
</dbReference>
<evidence type="ECO:0000313" key="2">
    <source>
        <dbReference type="Proteomes" id="UP000620327"/>
    </source>
</evidence>
<proteinExistence type="predicted"/>
<reference evidence="1" key="1">
    <citation type="submission" date="2020-08" db="EMBL/GenBank/DDBJ databases">
        <title>Genome public.</title>
        <authorList>
            <person name="Liu C."/>
            <person name="Sun Q."/>
        </authorList>
    </citation>
    <scope>NUCLEOTIDE SEQUENCE</scope>
    <source>
        <strain evidence="1">BX15</strain>
    </source>
</reference>
<organism evidence="1 2">
    <name type="scientific">Dysosmobacter segnis</name>
    <dbReference type="NCBI Taxonomy" id="2763042"/>
    <lineage>
        <taxon>Bacteria</taxon>
        <taxon>Bacillati</taxon>
        <taxon>Bacillota</taxon>
        <taxon>Clostridia</taxon>
        <taxon>Eubacteriales</taxon>
        <taxon>Oscillospiraceae</taxon>
        <taxon>Dysosmobacter</taxon>
    </lineage>
</organism>
<sequence>MRASTCKGCGAAIVWIRTPGGKSMPCDATPRYYIEKPRSGSKKIVTPNGEVISCEYTEDPHKATGTGFAPHWGSCRAAGSFKSREERNG</sequence>
<evidence type="ECO:0000313" key="1">
    <source>
        <dbReference type="EMBL" id="MBC5768770.1"/>
    </source>
</evidence>
<gene>
    <name evidence="1" type="ORF">H8Z83_00180</name>
</gene>
<dbReference type="AlphaFoldDB" id="A0A923S5N8"/>
<keyword evidence="2" id="KW-1185">Reference proteome</keyword>
<name>A0A923S5N8_9FIRM</name>